<gene>
    <name evidence="3" type="primary">rimP</name>
    <name evidence="6" type="ORF">OMES3154_00590</name>
</gene>
<organism evidence="6 7">
    <name type="scientific">Oceanivirga miroungae</name>
    <dbReference type="NCBI Taxonomy" id="1130046"/>
    <lineage>
        <taxon>Bacteria</taxon>
        <taxon>Fusobacteriati</taxon>
        <taxon>Fusobacteriota</taxon>
        <taxon>Fusobacteriia</taxon>
        <taxon>Fusobacteriales</taxon>
        <taxon>Leptotrichiaceae</taxon>
        <taxon>Oceanivirga</taxon>
    </lineage>
</organism>
<evidence type="ECO:0000256" key="2">
    <source>
        <dbReference type="ARBA" id="ARBA00022517"/>
    </source>
</evidence>
<dbReference type="PANTHER" id="PTHR33867">
    <property type="entry name" value="RIBOSOME MATURATION FACTOR RIMP"/>
    <property type="match status" value="1"/>
</dbReference>
<dbReference type="Gene3D" id="3.30.300.70">
    <property type="entry name" value="RimP-like superfamily, N-terminal"/>
    <property type="match status" value="1"/>
</dbReference>
<keyword evidence="7" id="KW-1185">Reference proteome</keyword>
<dbReference type="Pfam" id="PF17384">
    <property type="entry name" value="DUF150_C"/>
    <property type="match status" value="1"/>
</dbReference>
<dbReference type="GO" id="GO:0006412">
    <property type="term" value="P:translation"/>
    <property type="evidence" value="ECO:0007669"/>
    <property type="project" value="TreeGrafter"/>
</dbReference>
<reference evidence="6 7" key="1">
    <citation type="submission" date="2019-10" db="EMBL/GenBank/DDBJ databases">
        <authorList>
            <person name="Blom J."/>
        </authorList>
    </citation>
    <scope>NUCLEOTIDE SEQUENCE [LARGE SCALE GENOMIC DNA]</scope>
    <source>
        <strain evidence="6 7">ES3154-GLU</strain>
    </source>
</reference>
<evidence type="ECO:0000313" key="7">
    <source>
        <dbReference type="Proteomes" id="UP000419017"/>
    </source>
</evidence>
<evidence type="ECO:0000256" key="3">
    <source>
        <dbReference type="HAMAP-Rule" id="MF_01077"/>
    </source>
</evidence>
<evidence type="ECO:0000313" key="6">
    <source>
        <dbReference type="EMBL" id="VWL85306.1"/>
    </source>
</evidence>
<dbReference type="InterPro" id="IPR036847">
    <property type="entry name" value="RimP_C_sf"/>
</dbReference>
<comment type="similarity">
    <text evidence="3">Belongs to the RimP family.</text>
</comment>
<dbReference type="RefSeq" id="WP_156683314.1">
    <property type="nucleotide sequence ID" value="NZ_CABWIB010000001.1"/>
</dbReference>
<evidence type="ECO:0000259" key="4">
    <source>
        <dbReference type="Pfam" id="PF02576"/>
    </source>
</evidence>
<comment type="function">
    <text evidence="3">Required for maturation of 30S ribosomal subunits.</text>
</comment>
<dbReference type="PANTHER" id="PTHR33867:SF1">
    <property type="entry name" value="RIBOSOME MATURATION FACTOR RIMP"/>
    <property type="match status" value="1"/>
</dbReference>
<feature type="domain" description="Ribosome maturation factor RimP N-terminal" evidence="4">
    <location>
        <begin position="14"/>
        <end position="84"/>
    </location>
</feature>
<dbReference type="Proteomes" id="UP000419017">
    <property type="component" value="Unassembled WGS sequence"/>
</dbReference>
<evidence type="ECO:0000259" key="5">
    <source>
        <dbReference type="Pfam" id="PF17384"/>
    </source>
</evidence>
<dbReference type="InterPro" id="IPR028998">
    <property type="entry name" value="RimP_C"/>
</dbReference>
<protein>
    <recommendedName>
        <fullName evidence="3">Ribosome maturation factor RimP</fullName>
    </recommendedName>
</protein>
<dbReference type="Pfam" id="PF02576">
    <property type="entry name" value="RimP_N"/>
    <property type="match status" value="1"/>
</dbReference>
<proteinExistence type="inferred from homology"/>
<feature type="domain" description="Ribosome maturation factor RimP C-terminal" evidence="5">
    <location>
        <begin position="87"/>
        <end position="153"/>
    </location>
</feature>
<dbReference type="CDD" id="cd01734">
    <property type="entry name" value="YlxS_C"/>
    <property type="match status" value="1"/>
</dbReference>
<evidence type="ECO:0000256" key="1">
    <source>
        <dbReference type="ARBA" id="ARBA00022490"/>
    </source>
</evidence>
<dbReference type="HAMAP" id="MF_01077">
    <property type="entry name" value="RimP"/>
    <property type="match status" value="1"/>
</dbReference>
<dbReference type="SUPFAM" id="SSF74942">
    <property type="entry name" value="YhbC-like, C-terminal domain"/>
    <property type="match status" value="1"/>
</dbReference>
<comment type="subcellular location">
    <subcellularLocation>
        <location evidence="3">Cytoplasm</location>
    </subcellularLocation>
</comment>
<name>A0A6I8M7C0_9FUSO</name>
<dbReference type="InterPro" id="IPR035956">
    <property type="entry name" value="RimP_N_sf"/>
</dbReference>
<keyword evidence="1 3" id="KW-0963">Cytoplasm</keyword>
<dbReference type="EMBL" id="CABWIB010000001">
    <property type="protein sequence ID" value="VWL85306.1"/>
    <property type="molecule type" value="Genomic_DNA"/>
</dbReference>
<dbReference type="GO" id="GO:0005829">
    <property type="term" value="C:cytosol"/>
    <property type="evidence" value="ECO:0007669"/>
    <property type="project" value="TreeGrafter"/>
</dbReference>
<accession>A0A6I8M7C0</accession>
<dbReference type="AlphaFoldDB" id="A0A6I8M7C0"/>
<dbReference type="InterPro" id="IPR028989">
    <property type="entry name" value="RimP_N"/>
</dbReference>
<keyword evidence="2 3" id="KW-0690">Ribosome biogenesis</keyword>
<dbReference type="SUPFAM" id="SSF75420">
    <property type="entry name" value="YhbC-like, N-terminal domain"/>
    <property type="match status" value="1"/>
</dbReference>
<dbReference type="InterPro" id="IPR003728">
    <property type="entry name" value="Ribosome_maturation_RimP"/>
</dbReference>
<sequence length="157" mass="18309">MEESKLEYLEKTFQDLIEDKNIIILYVDYDKEGGYNYLRVYLEKIDGTRVSLDDCEKVSVKIDEIANDLVSGSFMLEVSSPGIERKLKKERDYLKYINDVVEIKTRSNIESKKKFKGKLLDFKDNTIYILDEEIGEVKIAIEKVIQAKNVFDFSSLI</sequence>
<dbReference type="Gene3D" id="2.30.30.180">
    <property type="entry name" value="Ribosome maturation factor RimP, C-terminal domain"/>
    <property type="match status" value="1"/>
</dbReference>
<dbReference type="GO" id="GO:0000028">
    <property type="term" value="P:ribosomal small subunit assembly"/>
    <property type="evidence" value="ECO:0007669"/>
    <property type="project" value="TreeGrafter"/>
</dbReference>